<evidence type="ECO:0000313" key="2">
    <source>
        <dbReference type="EnsemblPlants" id="QL01p022236:mrna"/>
    </source>
</evidence>
<proteinExistence type="predicted"/>
<dbReference type="EnsemblPlants" id="QL01p022236:mrna">
    <property type="protein sequence ID" value="QL01p022236:mrna"/>
    <property type="gene ID" value="QL01p022236"/>
</dbReference>
<keyword evidence="3" id="KW-1185">Reference proteome</keyword>
<organism evidence="2 3">
    <name type="scientific">Quercus lobata</name>
    <name type="common">Valley oak</name>
    <dbReference type="NCBI Taxonomy" id="97700"/>
    <lineage>
        <taxon>Eukaryota</taxon>
        <taxon>Viridiplantae</taxon>
        <taxon>Streptophyta</taxon>
        <taxon>Embryophyta</taxon>
        <taxon>Tracheophyta</taxon>
        <taxon>Spermatophyta</taxon>
        <taxon>Magnoliopsida</taxon>
        <taxon>eudicotyledons</taxon>
        <taxon>Gunneridae</taxon>
        <taxon>Pentapetalae</taxon>
        <taxon>rosids</taxon>
        <taxon>fabids</taxon>
        <taxon>Fagales</taxon>
        <taxon>Fagaceae</taxon>
        <taxon>Quercus</taxon>
    </lineage>
</organism>
<protein>
    <recommendedName>
        <fullName evidence="1">Reverse transcriptase zinc-binding domain-containing protein</fullName>
    </recommendedName>
</protein>
<dbReference type="Gramene" id="QL01p022236:mrna">
    <property type="protein sequence ID" value="QL01p022236:mrna"/>
    <property type="gene ID" value="QL01p022236"/>
</dbReference>
<dbReference type="Pfam" id="PF13966">
    <property type="entry name" value="zf-RVT"/>
    <property type="match status" value="1"/>
</dbReference>
<dbReference type="Proteomes" id="UP000594261">
    <property type="component" value="Chromosome 1"/>
</dbReference>
<evidence type="ECO:0000313" key="3">
    <source>
        <dbReference type="Proteomes" id="UP000594261"/>
    </source>
</evidence>
<dbReference type="InParanoid" id="A0A7N2KN91"/>
<sequence length="174" mass="20075">MVSVLAQERLLGAALGSILTGIVVFEQRRTIYRSISQSDTHSHNDKFDIWSYYNKIRGGSIPSFPWKGIWKIKNPKRVAFFMWTTAHGRILTLDNLMFRGLSLANRCCMCCYNEEIVDHLLLRCPVAHLLWVRMLQVREPILGKISRSELAHLWNKAVDRTFGPVIESLSSRGW</sequence>
<dbReference type="PANTHER" id="PTHR37720:SF2">
    <property type="entry name" value="OS10G0481400 PROTEIN"/>
    <property type="match status" value="1"/>
</dbReference>
<feature type="domain" description="Reverse transcriptase zinc-binding" evidence="1">
    <location>
        <begin position="47"/>
        <end position="131"/>
    </location>
</feature>
<dbReference type="InterPro" id="IPR026960">
    <property type="entry name" value="RVT-Znf"/>
</dbReference>
<name>A0A7N2KN91_QUELO</name>
<reference evidence="2 3" key="1">
    <citation type="journal article" date="2016" name="G3 (Bethesda)">
        <title>First Draft Assembly and Annotation of the Genome of a California Endemic Oak Quercus lobata Nee (Fagaceae).</title>
        <authorList>
            <person name="Sork V.L."/>
            <person name="Fitz-Gibbon S.T."/>
            <person name="Puiu D."/>
            <person name="Crepeau M."/>
            <person name="Gugger P.F."/>
            <person name="Sherman R."/>
            <person name="Stevens K."/>
            <person name="Langley C.H."/>
            <person name="Pellegrini M."/>
            <person name="Salzberg S.L."/>
        </authorList>
    </citation>
    <scope>NUCLEOTIDE SEQUENCE [LARGE SCALE GENOMIC DNA]</scope>
    <source>
        <strain evidence="2 3">cv. SW786</strain>
    </source>
</reference>
<evidence type="ECO:0000259" key="1">
    <source>
        <dbReference type="Pfam" id="PF13966"/>
    </source>
</evidence>
<dbReference type="EMBL" id="LRBV02000001">
    <property type="status" value="NOT_ANNOTATED_CDS"/>
    <property type="molecule type" value="Genomic_DNA"/>
</dbReference>
<dbReference type="FunCoup" id="A0A7N2KN91">
    <property type="interactions" value="1158"/>
</dbReference>
<reference evidence="2" key="2">
    <citation type="submission" date="2021-01" db="UniProtKB">
        <authorList>
            <consortium name="EnsemblPlants"/>
        </authorList>
    </citation>
    <scope>IDENTIFICATION</scope>
</reference>
<dbReference type="AlphaFoldDB" id="A0A7N2KN91"/>
<dbReference type="PANTHER" id="PTHR37720">
    <property type="entry name" value="OS10G0481400 PROTEIN"/>
    <property type="match status" value="1"/>
</dbReference>
<accession>A0A7N2KN91</accession>